<dbReference type="Gene3D" id="3.30.70.330">
    <property type="match status" value="1"/>
</dbReference>
<dbReference type="SUPFAM" id="SSF54928">
    <property type="entry name" value="RNA-binding domain, RBD"/>
    <property type="match status" value="1"/>
</dbReference>
<comment type="caution">
    <text evidence="4">The sequence shown here is derived from an EMBL/GenBank/DDBJ whole genome shotgun (WGS) entry which is preliminary data.</text>
</comment>
<dbReference type="InterPro" id="IPR000504">
    <property type="entry name" value="RRM_dom"/>
</dbReference>
<evidence type="ECO:0000256" key="1">
    <source>
        <dbReference type="ARBA" id="ARBA00022884"/>
    </source>
</evidence>
<keyword evidence="5" id="KW-1185">Reference proteome</keyword>
<dbReference type="InterPro" id="IPR012677">
    <property type="entry name" value="Nucleotide-bd_a/b_plait_sf"/>
</dbReference>
<protein>
    <recommendedName>
        <fullName evidence="3">RRM domain-containing protein</fullName>
    </recommendedName>
</protein>
<dbReference type="InterPro" id="IPR034189">
    <property type="entry name" value="MARF1_RRM1"/>
</dbReference>
<evidence type="ECO:0000313" key="4">
    <source>
        <dbReference type="EMBL" id="KAJ8976618.1"/>
    </source>
</evidence>
<dbReference type="EMBL" id="JAPWTJ010000648">
    <property type="protein sequence ID" value="KAJ8976618.1"/>
    <property type="molecule type" value="Genomic_DNA"/>
</dbReference>
<sequence>MKMCDVPGITVNSHAPSILTVGNLPLNYEAKRIRNRLRMLIENCGGKILDISTDEGFASIRFGNIDSALRAQRRIQGEDVFGNKIKVLPPSVRGLSGRRLKNGDVSQPQSIGACGIPTPPPVLAITILFKIYIFTR</sequence>
<evidence type="ECO:0000259" key="3">
    <source>
        <dbReference type="PROSITE" id="PS50102"/>
    </source>
</evidence>
<keyword evidence="1 2" id="KW-0694">RNA-binding</keyword>
<dbReference type="PROSITE" id="PS50102">
    <property type="entry name" value="RRM"/>
    <property type="match status" value="1"/>
</dbReference>
<dbReference type="Pfam" id="PF11608">
    <property type="entry name" value="RRM_MARF1"/>
    <property type="match status" value="1"/>
</dbReference>
<gene>
    <name evidence="4" type="ORF">NQ317_017448</name>
</gene>
<evidence type="ECO:0000256" key="2">
    <source>
        <dbReference type="PROSITE-ProRule" id="PRU00176"/>
    </source>
</evidence>
<dbReference type="Proteomes" id="UP001162164">
    <property type="component" value="Unassembled WGS sequence"/>
</dbReference>
<reference evidence="4" key="1">
    <citation type="journal article" date="2023" name="Insect Mol. Biol.">
        <title>Genome sequencing provides insights into the evolution of gene families encoding plant cell wall-degrading enzymes in longhorned beetles.</title>
        <authorList>
            <person name="Shin N.R."/>
            <person name="Okamura Y."/>
            <person name="Kirsch R."/>
            <person name="Pauchet Y."/>
        </authorList>
    </citation>
    <scope>NUCLEOTIDE SEQUENCE</scope>
    <source>
        <strain evidence="4">MMC_N1</strain>
    </source>
</reference>
<proteinExistence type="predicted"/>
<feature type="domain" description="RRM" evidence="3">
    <location>
        <begin position="17"/>
        <end position="87"/>
    </location>
</feature>
<evidence type="ECO:0000313" key="5">
    <source>
        <dbReference type="Proteomes" id="UP001162164"/>
    </source>
</evidence>
<name>A0ABQ9JF69_9CUCU</name>
<organism evidence="4 5">
    <name type="scientific">Molorchus minor</name>
    <dbReference type="NCBI Taxonomy" id="1323400"/>
    <lineage>
        <taxon>Eukaryota</taxon>
        <taxon>Metazoa</taxon>
        <taxon>Ecdysozoa</taxon>
        <taxon>Arthropoda</taxon>
        <taxon>Hexapoda</taxon>
        <taxon>Insecta</taxon>
        <taxon>Pterygota</taxon>
        <taxon>Neoptera</taxon>
        <taxon>Endopterygota</taxon>
        <taxon>Coleoptera</taxon>
        <taxon>Polyphaga</taxon>
        <taxon>Cucujiformia</taxon>
        <taxon>Chrysomeloidea</taxon>
        <taxon>Cerambycidae</taxon>
        <taxon>Lamiinae</taxon>
        <taxon>Monochamini</taxon>
        <taxon>Molorchus</taxon>
    </lineage>
</organism>
<accession>A0ABQ9JF69</accession>
<dbReference type="InterPro" id="IPR035979">
    <property type="entry name" value="RBD_domain_sf"/>
</dbReference>